<dbReference type="SUPFAM" id="SSF88946">
    <property type="entry name" value="Sigma2 domain of RNA polymerase sigma factors"/>
    <property type="match status" value="1"/>
</dbReference>
<dbReference type="GO" id="GO:0016987">
    <property type="term" value="F:sigma factor activity"/>
    <property type="evidence" value="ECO:0007669"/>
    <property type="project" value="UniProtKB-KW"/>
</dbReference>
<keyword evidence="2" id="KW-0805">Transcription regulation</keyword>
<dbReference type="InterPro" id="IPR039425">
    <property type="entry name" value="RNA_pol_sigma-70-like"/>
</dbReference>
<dbReference type="InterPro" id="IPR036388">
    <property type="entry name" value="WH-like_DNA-bd_sf"/>
</dbReference>
<dbReference type="RefSeq" id="WP_162309893.1">
    <property type="nucleotide sequence ID" value="NZ_JACHGU010000002.1"/>
</dbReference>
<dbReference type="CDD" id="cd06171">
    <property type="entry name" value="Sigma70_r4"/>
    <property type="match status" value="1"/>
</dbReference>
<feature type="domain" description="RNA polymerase sigma-70 region 2" evidence="6">
    <location>
        <begin position="40"/>
        <end position="100"/>
    </location>
</feature>
<evidence type="ECO:0000256" key="1">
    <source>
        <dbReference type="ARBA" id="ARBA00010641"/>
    </source>
</evidence>
<dbReference type="InterPro" id="IPR014284">
    <property type="entry name" value="RNA_pol_sigma-70_dom"/>
</dbReference>
<evidence type="ECO:0000259" key="6">
    <source>
        <dbReference type="Pfam" id="PF04542"/>
    </source>
</evidence>
<dbReference type="Pfam" id="PF04542">
    <property type="entry name" value="Sigma70_r2"/>
    <property type="match status" value="1"/>
</dbReference>
<name>A0A7V8GP57_9GAMM</name>
<dbReference type="GO" id="GO:0003677">
    <property type="term" value="F:DNA binding"/>
    <property type="evidence" value="ECO:0007669"/>
    <property type="project" value="UniProtKB-KW"/>
</dbReference>
<dbReference type="NCBIfam" id="TIGR02937">
    <property type="entry name" value="sigma70-ECF"/>
    <property type="match status" value="1"/>
</dbReference>
<keyword evidence="4" id="KW-0238">DNA-binding</keyword>
<dbReference type="Pfam" id="PF08281">
    <property type="entry name" value="Sigma70_r4_2"/>
    <property type="match status" value="1"/>
</dbReference>
<protein>
    <submittedName>
        <fullName evidence="8">RNA polymerase subunit sigma-24</fullName>
    </submittedName>
</protein>
<dbReference type="Proteomes" id="UP000462066">
    <property type="component" value="Unassembled WGS sequence"/>
</dbReference>
<feature type="domain" description="RNA polymerase sigma factor 70 region 4 type 2" evidence="7">
    <location>
        <begin position="129"/>
        <end position="179"/>
    </location>
</feature>
<accession>A0A7V8GP57</accession>
<dbReference type="AlphaFoldDB" id="A0A7V8GP57"/>
<dbReference type="Gene3D" id="1.10.10.10">
    <property type="entry name" value="Winged helix-like DNA-binding domain superfamily/Winged helix DNA-binding domain"/>
    <property type="match status" value="1"/>
</dbReference>
<dbReference type="PANTHER" id="PTHR43133">
    <property type="entry name" value="RNA POLYMERASE ECF-TYPE SIGMA FACTO"/>
    <property type="match status" value="1"/>
</dbReference>
<reference evidence="8 9" key="1">
    <citation type="submission" date="2017-10" db="EMBL/GenBank/DDBJ databases">
        <title>Whole genome sequencing of Pseudoxanthomonas broegbernensis DSM 12573(T).</title>
        <authorList>
            <person name="Kumar S."/>
            <person name="Bansal K."/>
            <person name="Kaur A."/>
            <person name="Patil P."/>
            <person name="Sharma S."/>
            <person name="Patil P.B."/>
        </authorList>
    </citation>
    <scope>NUCLEOTIDE SEQUENCE [LARGE SCALE GENOMIC DNA]</scope>
    <source>
        <strain evidence="8 9">DSM 12573</strain>
    </source>
</reference>
<comment type="similarity">
    <text evidence="1">Belongs to the sigma-70 factor family. ECF subfamily.</text>
</comment>
<dbReference type="Gene3D" id="1.10.1740.10">
    <property type="match status" value="1"/>
</dbReference>
<dbReference type="InterPro" id="IPR013324">
    <property type="entry name" value="RNA_pol_sigma_r3/r4-like"/>
</dbReference>
<organism evidence="8 9">
    <name type="scientific">Pseudoxanthomonas broegbernensis</name>
    <dbReference type="NCBI Taxonomy" id="83619"/>
    <lineage>
        <taxon>Bacteria</taxon>
        <taxon>Pseudomonadati</taxon>
        <taxon>Pseudomonadota</taxon>
        <taxon>Gammaproteobacteria</taxon>
        <taxon>Lysobacterales</taxon>
        <taxon>Lysobacteraceae</taxon>
        <taxon>Pseudoxanthomonas</taxon>
    </lineage>
</organism>
<sequence>MTHGYTGIVEIELLRDVPADAPCANDDVAQEFEAFMRDQQPCLLQFLRLRVPNDEDAHDLAQESLTRLLRYRDSEPASAWRPLLFRIARNLINEQYRRSQTRHVGDHVPLEGVELPDPAPAPAQHQQDEWLRAAILELPPRCRQVYVLRRVDGLSHAQIARRCGISVKTVEKHLTKALAILCERAGVWASDASS</sequence>
<evidence type="ECO:0000256" key="3">
    <source>
        <dbReference type="ARBA" id="ARBA00023082"/>
    </source>
</evidence>
<keyword evidence="3" id="KW-0731">Sigma factor</keyword>
<comment type="caution">
    <text evidence="8">The sequence shown here is derived from an EMBL/GenBank/DDBJ whole genome shotgun (WGS) entry which is preliminary data.</text>
</comment>
<dbReference type="InterPro" id="IPR013249">
    <property type="entry name" value="RNA_pol_sigma70_r4_t2"/>
</dbReference>
<evidence type="ECO:0000313" key="8">
    <source>
        <dbReference type="EMBL" id="KAF1687565.1"/>
    </source>
</evidence>
<evidence type="ECO:0000256" key="4">
    <source>
        <dbReference type="ARBA" id="ARBA00023125"/>
    </source>
</evidence>
<evidence type="ECO:0000256" key="2">
    <source>
        <dbReference type="ARBA" id="ARBA00023015"/>
    </source>
</evidence>
<dbReference type="PANTHER" id="PTHR43133:SF8">
    <property type="entry name" value="RNA POLYMERASE SIGMA FACTOR HI_1459-RELATED"/>
    <property type="match status" value="1"/>
</dbReference>
<gene>
    <name evidence="8" type="ORF">B1992_02560</name>
</gene>
<evidence type="ECO:0000313" key="9">
    <source>
        <dbReference type="Proteomes" id="UP000462066"/>
    </source>
</evidence>
<dbReference type="InterPro" id="IPR013325">
    <property type="entry name" value="RNA_pol_sigma_r2"/>
</dbReference>
<keyword evidence="5" id="KW-0804">Transcription</keyword>
<dbReference type="SUPFAM" id="SSF88659">
    <property type="entry name" value="Sigma3 and sigma4 domains of RNA polymerase sigma factors"/>
    <property type="match status" value="1"/>
</dbReference>
<dbReference type="InterPro" id="IPR007627">
    <property type="entry name" value="RNA_pol_sigma70_r2"/>
</dbReference>
<keyword evidence="9" id="KW-1185">Reference proteome</keyword>
<proteinExistence type="inferred from homology"/>
<dbReference type="EMBL" id="MWIP01000002">
    <property type="protein sequence ID" value="KAF1687565.1"/>
    <property type="molecule type" value="Genomic_DNA"/>
</dbReference>
<evidence type="ECO:0000256" key="5">
    <source>
        <dbReference type="ARBA" id="ARBA00023163"/>
    </source>
</evidence>
<evidence type="ECO:0000259" key="7">
    <source>
        <dbReference type="Pfam" id="PF08281"/>
    </source>
</evidence>
<dbReference type="GO" id="GO:0006352">
    <property type="term" value="P:DNA-templated transcription initiation"/>
    <property type="evidence" value="ECO:0007669"/>
    <property type="project" value="InterPro"/>
</dbReference>